<dbReference type="SUPFAM" id="SSF100950">
    <property type="entry name" value="NagB/RpiA/CoA transferase-like"/>
    <property type="match status" value="1"/>
</dbReference>
<dbReference type="InterPro" id="IPR037171">
    <property type="entry name" value="NagB/RpiA_transferase-like"/>
</dbReference>
<keyword evidence="3" id="KW-0804">Transcription</keyword>
<dbReference type="Gene3D" id="1.10.10.10">
    <property type="entry name" value="Winged helix-like DNA-binding domain superfamily/Winged helix DNA-binding domain"/>
    <property type="match status" value="1"/>
</dbReference>
<dbReference type="Proteomes" id="UP000029839">
    <property type="component" value="Unassembled WGS sequence"/>
</dbReference>
<dbReference type="InterPro" id="IPR036388">
    <property type="entry name" value="WH-like_DNA-bd_sf"/>
</dbReference>
<name>A0A0A0BZS4_9CELL</name>
<dbReference type="SMART" id="SM01134">
    <property type="entry name" value="DeoRC"/>
    <property type="match status" value="1"/>
</dbReference>
<dbReference type="InterPro" id="IPR001034">
    <property type="entry name" value="DeoR_HTH"/>
</dbReference>
<dbReference type="SUPFAM" id="SSF46785">
    <property type="entry name" value="Winged helix' DNA-binding domain"/>
    <property type="match status" value="1"/>
</dbReference>
<evidence type="ECO:0000256" key="3">
    <source>
        <dbReference type="ARBA" id="ARBA00023163"/>
    </source>
</evidence>
<dbReference type="SMART" id="SM00420">
    <property type="entry name" value="HTH_DEOR"/>
    <property type="match status" value="1"/>
</dbReference>
<evidence type="ECO:0000313" key="5">
    <source>
        <dbReference type="EMBL" id="KGM12659.1"/>
    </source>
</evidence>
<dbReference type="InterPro" id="IPR014036">
    <property type="entry name" value="DeoR-like_C"/>
</dbReference>
<keyword evidence="6" id="KW-1185">Reference proteome</keyword>
<protein>
    <submittedName>
        <fullName evidence="5">Transcriptional regulator</fullName>
    </submittedName>
</protein>
<reference evidence="5 6" key="2">
    <citation type="journal article" date="2015" name="Stand. Genomic Sci.">
        <title>Draft genome sequence of Cellulomonas carbonis T26(T) and comparative analysis of six Cellulomonas genomes.</title>
        <authorList>
            <person name="Zhuang W."/>
            <person name="Zhang S."/>
            <person name="Xia X."/>
            <person name="Wang G."/>
        </authorList>
    </citation>
    <scope>NUCLEOTIDE SEQUENCE [LARGE SCALE GENOMIC DNA]</scope>
    <source>
        <strain evidence="5 6">T26</strain>
    </source>
</reference>
<organism evidence="5 6">
    <name type="scientific">Cellulomonas carbonis T26</name>
    <dbReference type="NCBI Taxonomy" id="947969"/>
    <lineage>
        <taxon>Bacteria</taxon>
        <taxon>Bacillati</taxon>
        <taxon>Actinomycetota</taxon>
        <taxon>Actinomycetes</taxon>
        <taxon>Micrococcales</taxon>
        <taxon>Cellulomonadaceae</taxon>
        <taxon>Cellulomonas</taxon>
    </lineage>
</organism>
<evidence type="ECO:0000313" key="6">
    <source>
        <dbReference type="Proteomes" id="UP000029839"/>
    </source>
</evidence>
<keyword evidence="1" id="KW-0805">Transcription regulation</keyword>
<dbReference type="GO" id="GO:0003700">
    <property type="term" value="F:DNA-binding transcription factor activity"/>
    <property type="evidence" value="ECO:0007669"/>
    <property type="project" value="InterPro"/>
</dbReference>
<dbReference type="PROSITE" id="PS51000">
    <property type="entry name" value="HTH_DEOR_2"/>
    <property type="match status" value="1"/>
</dbReference>
<proteinExistence type="predicted"/>
<dbReference type="Gene3D" id="3.30.750.70">
    <property type="entry name" value="4-hydroxybutyrate coenzyme like domains"/>
    <property type="match status" value="1"/>
</dbReference>
<gene>
    <name evidence="5" type="ORF">N868_07275</name>
</gene>
<dbReference type="PANTHER" id="PTHR30363:SF44">
    <property type="entry name" value="AGA OPERON TRANSCRIPTIONAL REPRESSOR-RELATED"/>
    <property type="match status" value="1"/>
</dbReference>
<dbReference type="EMBL" id="AXCY01000002">
    <property type="protein sequence ID" value="KGM12659.1"/>
    <property type="molecule type" value="Genomic_DNA"/>
</dbReference>
<evidence type="ECO:0000256" key="1">
    <source>
        <dbReference type="ARBA" id="ARBA00023015"/>
    </source>
</evidence>
<dbReference type="GO" id="GO:0003677">
    <property type="term" value="F:DNA binding"/>
    <property type="evidence" value="ECO:0007669"/>
    <property type="project" value="UniProtKB-KW"/>
</dbReference>
<feature type="domain" description="HTH deoR-type" evidence="4">
    <location>
        <begin position="13"/>
        <end position="68"/>
    </location>
</feature>
<dbReference type="PRINTS" id="PR00037">
    <property type="entry name" value="HTHLACR"/>
</dbReference>
<keyword evidence="2" id="KW-0238">DNA-binding</keyword>
<comment type="caution">
    <text evidence="5">The sequence shown here is derived from an EMBL/GenBank/DDBJ whole genome shotgun (WGS) entry which is preliminary data.</text>
</comment>
<reference evidence="5 6" key="1">
    <citation type="submission" date="2013-08" db="EMBL/GenBank/DDBJ databases">
        <title>Genome sequencing of Cellulomonas carbonis T26.</title>
        <authorList>
            <person name="Chen F."/>
            <person name="Li Y."/>
            <person name="Wang G."/>
        </authorList>
    </citation>
    <scope>NUCLEOTIDE SEQUENCE [LARGE SCALE GENOMIC DNA]</scope>
    <source>
        <strain evidence="5 6">T26</strain>
    </source>
</reference>
<accession>A0A0A0BZS4</accession>
<dbReference type="RefSeq" id="WP_043602244.1">
    <property type="nucleotide sequence ID" value="NZ_AXCY01000002.1"/>
</dbReference>
<sequence length="270" mass="28558">MSTTIDSSSRRLPAGRKAELAAYVAETGQVTVANLAERFDVSPDTIRRDLDQLDADGVLIRTHGGAISLQAVPRPDTGLDVRLRLQTQAKDQIGVLAAGLVHDGAAIMINAGTTTLATARHLTDHRDLTIATNSLRLATELNPMAFRDLYVFGGVVRLSAQGTVGPVAFPAHSGADRDIRCDLALIGVGAVSADAGYSTSNLGEATMMREMMDRSARVAVLADSTKFGRRLFAQIADLGRADYLVTDAPPPPDLAEALREADVEVLTPAS</sequence>
<dbReference type="InterPro" id="IPR036390">
    <property type="entry name" value="WH_DNA-bd_sf"/>
</dbReference>
<dbReference type="OrthoDB" id="7688673at2"/>
<evidence type="ECO:0000256" key="2">
    <source>
        <dbReference type="ARBA" id="ARBA00023125"/>
    </source>
</evidence>
<dbReference type="Pfam" id="PF08220">
    <property type="entry name" value="HTH_DeoR"/>
    <property type="match status" value="1"/>
</dbReference>
<evidence type="ECO:0000259" key="4">
    <source>
        <dbReference type="PROSITE" id="PS51000"/>
    </source>
</evidence>
<dbReference type="InterPro" id="IPR018356">
    <property type="entry name" value="Tscrpt_reg_HTH_DeoR_CS"/>
</dbReference>
<dbReference type="AlphaFoldDB" id="A0A0A0BZS4"/>
<dbReference type="Pfam" id="PF00455">
    <property type="entry name" value="DeoRC"/>
    <property type="match status" value="1"/>
</dbReference>
<dbReference type="PROSITE" id="PS00894">
    <property type="entry name" value="HTH_DEOR_1"/>
    <property type="match status" value="1"/>
</dbReference>
<dbReference type="InterPro" id="IPR050313">
    <property type="entry name" value="Carb_Metab_HTH_regulators"/>
</dbReference>
<dbReference type="PANTHER" id="PTHR30363">
    <property type="entry name" value="HTH-TYPE TRANSCRIPTIONAL REGULATOR SRLR-RELATED"/>
    <property type="match status" value="1"/>
</dbReference>